<dbReference type="EMBL" id="HE573024">
    <property type="protein sequence ID" value="CCC49529.1"/>
    <property type="molecule type" value="Genomic_DNA"/>
</dbReference>
<evidence type="ECO:0000313" key="2">
    <source>
        <dbReference type="EMBL" id="CCC49529.1"/>
    </source>
</evidence>
<protein>
    <submittedName>
        <fullName evidence="2">Uncharacterized protein</fullName>
    </submittedName>
</protein>
<name>G0U0D1_TRYVY</name>
<dbReference type="AlphaFoldDB" id="G0U0D1"/>
<reference evidence="2" key="1">
    <citation type="journal article" date="2012" name="Proc. Natl. Acad. Sci. U.S.A.">
        <title>Antigenic diversity is generated by distinct evolutionary mechanisms in African trypanosome species.</title>
        <authorList>
            <person name="Jackson A.P."/>
            <person name="Berry A."/>
            <person name="Aslett M."/>
            <person name="Allison H.C."/>
            <person name="Burton P."/>
            <person name="Vavrova-Anderson J."/>
            <person name="Brown R."/>
            <person name="Browne H."/>
            <person name="Corton N."/>
            <person name="Hauser H."/>
            <person name="Gamble J."/>
            <person name="Gilderthorp R."/>
            <person name="Marcello L."/>
            <person name="McQuillan J."/>
            <person name="Otto T.D."/>
            <person name="Quail M.A."/>
            <person name="Sanders M.J."/>
            <person name="van Tonder A."/>
            <person name="Ginger M.L."/>
            <person name="Field M.C."/>
            <person name="Barry J.D."/>
            <person name="Hertz-Fowler C."/>
            <person name="Berriman M."/>
        </authorList>
    </citation>
    <scope>NUCLEOTIDE SEQUENCE</scope>
    <source>
        <strain evidence="2">Y486</strain>
    </source>
</reference>
<gene>
    <name evidence="2" type="ORF">TVY486_0801380</name>
</gene>
<proteinExistence type="predicted"/>
<feature type="compositionally biased region" description="Polar residues" evidence="1">
    <location>
        <begin position="115"/>
        <end position="133"/>
    </location>
</feature>
<accession>G0U0D1</accession>
<sequence>MANERGRRESACRPAPAVPFAMPAAEARFHAKSRRRGSRQRKCRSKRPEHFDLCNALSTSDAPHTSASECALPFFIIFISAALPIKMCRFLGVASANELSACDAACASPCEMQRGSQSHAPPATHNSPLSLNRSAPHPYMDASAPNAAEVGRCLRGTTGLFSNKALSQRLPCLTACAGRPEAPLSCKSALPGSEGIRHTAFRKKQCSKRGPRARDTHCPWRKAFHFHHRESSQWRRPPELPYRFLA</sequence>
<organism evidence="2">
    <name type="scientific">Trypanosoma vivax (strain Y486)</name>
    <dbReference type="NCBI Taxonomy" id="1055687"/>
    <lineage>
        <taxon>Eukaryota</taxon>
        <taxon>Discoba</taxon>
        <taxon>Euglenozoa</taxon>
        <taxon>Kinetoplastea</taxon>
        <taxon>Metakinetoplastina</taxon>
        <taxon>Trypanosomatida</taxon>
        <taxon>Trypanosomatidae</taxon>
        <taxon>Trypanosoma</taxon>
        <taxon>Duttonella</taxon>
    </lineage>
</organism>
<feature type="region of interest" description="Disordered" evidence="1">
    <location>
        <begin position="115"/>
        <end position="138"/>
    </location>
</feature>
<evidence type="ECO:0000256" key="1">
    <source>
        <dbReference type="SAM" id="MobiDB-lite"/>
    </source>
</evidence>